<keyword evidence="3" id="KW-1185">Reference proteome</keyword>
<feature type="transmembrane region" description="Helical" evidence="1">
    <location>
        <begin position="6"/>
        <end position="22"/>
    </location>
</feature>
<sequence>MNLIILVLDLYIAAHAIWWFLLETNRAERHSLTPILSRICEPYCRIFQGVELKIRGNNAAIAVPIITLVLARLVLSALH</sequence>
<keyword evidence="1" id="KW-0472">Membrane</keyword>
<name>A0A6C2TYE6_PONDE</name>
<feature type="transmembrane region" description="Helical" evidence="1">
    <location>
        <begin position="59"/>
        <end position="78"/>
    </location>
</feature>
<organism evidence="2 3">
    <name type="scientific">Pontiella desulfatans</name>
    <dbReference type="NCBI Taxonomy" id="2750659"/>
    <lineage>
        <taxon>Bacteria</taxon>
        <taxon>Pseudomonadati</taxon>
        <taxon>Kiritimatiellota</taxon>
        <taxon>Kiritimatiellia</taxon>
        <taxon>Kiritimatiellales</taxon>
        <taxon>Pontiellaceae</taxon>
        <taxon>Pontiella</taxon>
    </lineage>
</organism>
<dbReference type="AlphaFoldDB" id="A0A6C2TYE6"/>
<evidence type="ECO:0000313" key="3">
    <source>
        <dbReference type="Proteomes" id="UP000366872"/>
    </source>
</evidence>
<accession>A0A6C2TYE6</accession>
<evidence type="ECO:0008006" key="4">
    <source>
        <dbReference type="Google" id="ProtNLM"/>
    </source>
</evidence>
<dbReference type="EMBL" id="CAAHFG010000001">
    <property type="protein sequence ID" value="VGO12637.1"/>
    <property type="molecule type" value="Genomic_DNA"/>
</dbReference>
<keyword evidence="1" id="KW-0812">Transmembrane</keyword>
<proteinExistence type="predicted"/>
<evidence type="ECO:0000313" key="2">
    <source>
        <dbReference type="EMBL" id="VGO12637.1"/>
    </source>
</evidence>
<keyword evidence="1" id="KW-1133">Transmembrane helix</keyword>
<reference evidence="2 3" key="1">
    <citation type="submission" date="2019-04" db="EMBL/GenBank/DDBJ databases">
        <authorList>
            <person name="Van Vliet M D."/>
        </authorList>
    </citation>
    <scope>NUCLEOTIDE SEQUENCE [LARGE SCALE GENOMIC DNA]</scope>
    <source>
        <strain evidence="2 3">F1</strain>
    </source>
</reference>
<dbReference type="Proteomes" id="UP000366872">
    <property type="component" value="Unassembled WGS sequence"/>
</dbReference>
<protein>
    <recommendedName>
        <fullName evidence="4">YggT family protein</fullName>
    </recommendedName>
</protein>
<dbReference type="RefSeq" id="WP_136078283.1">
    <property type="nucleotide sequence ID" value="NZ_CAAHFG010000001.1"/>
</dbReference>
<evidence type="ECO:0000256" key="1">
    <source>
        <dbReference type="SAM" id="Phobius"/>
    </source>
</evidence>
<gene>
    <name evidence="2" type="ORF">PDESU_01190</name>
</gene>